<reference evidence="4" key="1">
    <citation type="submission" date="2010-07" db="EMBL/GenBank/DDBJ databases">
        <title>The genome sequence of Gaeumannomyces graminis var. tritici strain R3-111a-1.</title>
        <authorList>
            <consortium name="The Broad Institute Genome Sequencing Platform"/>
            <person name="Ma L.-J."/>
            <person name="Dead R."/>
            <person name="Young S."/>
            <person name="Zeng Q."/>
            <person name="Koehrsen M."/>
            <person name="Alvarado L."/>
            <person name="Berlin A."/>
            <person name="Chapman S.B."/>
            <person name="Chen Z."/>
            <person name="Freedman E."/>
            <person name="Gellesch M."/>
            <person name="Goldberg J."/>
            <person name="Griggs A."/>
            <person name="Gujja S."/>
            <person name="Heilman E.R."/>
            <person name="Heiman D."/>
            <person name="Hepburn T."/>
            <person name="Howarth C."/>
            <person name="Jen D."/>
            <person name="Larson L."/>
            <person name="Mehta T."/>
            <person name="Neiman D."/>
            <person name="Pearson M."/>
            <person name="Roberts A."/>
            <person name="Saif S."/>
            <person name="Shea T."/>
            <person name="Shenoy N."/>
            <person name="Sisk P."/>
            <person name="Stolte C."/>
            <person name="Sykes S."/>
            <person name="Walk T."/>
            <person name="White J."/>
            <person name="Yandava C."/>
            <person name="Haas B."/>
            <person name="Nusbaum C."/>
            <person name="Birren B."/>
        </authorList>
    </citation>
    <scope>NUCLEOTIDE SEQUENCE [LARGE SCALE GENOMIC DNA]</scope>
    <source>
        <strain evidence="4">R3-111a-1</strain>
    </source>
</reference>
<gene>
    <name evidence="3" type="primary">20352405</name>
    <name evidence="2" type="ORF">GGTG_11947</name>
</gene>
<dbReference type="RefSeq" id="XP_009228102.1">
    <property type="nucleotide sequence ID" value="XM_009229838.1"/>
</dbReference>
<accession>J3PEL6</accession>
<sequence length="143" mass="14577">METPRCTRSSSLEANQGSAQTSPERLRDEGQAVAQKLQEVASDTSTSPSSVCPGTDAAAHVAAIPPPAAAAAAAAAGLAAPITTSLVTPATKGGEKQPGTFLSQAAESTRCQVGYPLDHKESMKERRRAAERTVSDSDSLGGK</sequence>
<proteinExistence type="predicted"/>
<dbReference type="Proteomes" id="UP000006039">
    <property type="component" value="Unassembled WGS sequence"/>
</dbReference>
<dbReference type="EMBL" id="GL385401">
    <property type="protein sequence ID" value="EJT70924.1"/>
    <property type="molecule type" value="Genomic_DNA"/>
</dbReference>
<dbReference type="eggNOG" id="ENOG502RNEX">
    <property type="taxonomic scope" value="Eukaryota"/>
</dbReference>
<feature type="compositionally biased region" description="Polar residues" evidence="1">
    <location>
        <begin position="41"/>
        <end position="52"/>
    </location>
</feature>
<evidence type="ECO:0000313" key="2">
    <source>
        <dbReference type="EMBL" id="EJT70924.1"/>
    </source>
</evidence>
<reference evidence="3" key="5">
    <citation type="submission" date="2018-04" db="UniProtKB">
        <authorList>
            <consortium name="EnsemblFungi"/>
        </authorList>
    </citation>
    <scope>IDENTIFICATION</scope>
    <source>
        <strain evidence="3">R3-111a-1</strain>
    </source>
</reference>
<name>J3PEL6_GAET3</name>
<evidence type="ECO:0000313" key="4">
    <source>
        <dbReference type="Proteomes" id="UP000006039"/>
    </source>
</evidence>
<evidence type="ECO:0000256" key="1">
    <source>
        <dbReference type="SAM" id="MobiDB-lite"/>
    </source>
</evidence>
<reference evidence="3" key="4">
    <citation type="journal article" date="2015" name="G3 (Bethesda)">
        <title>Genome sequences of three phytopathogenic species of the Magnaporthaceae family of fungi.</title>
        <authorList>
            <person name="Okagaki L.H."/>
            <person name="Nunes C.C."/>
            <person name="Sailsbery J."/>
            <person name="Clay B."/>
            <person name="Brown D."/>
            <person name="John T."/>
            <person name="Oh Y."/>
            <person name="Young N."/>
            <person name="Fitzgerald M."/>
            <person name="Haas B.J."/>
            <person name="Zeng Q."/>
            <person name="Young S."/>
            <person name="Adiconis X."/>
            <person name="Fan L."/>
            <person name="Levin J.Z."/>
            <person name="Mitchell T.K."/>
            <person name="Okubara P.A."/>
            <person name="Farman M.L."/>
            <person name="Kohn L.M."/>
            <person name="Birren B."/>
            <person name="Ma L.-J."/>
            <person name="Dean R.A."/>
        </authorList>
    </citation>
    <scope>NUCLEOTIDE SEQUENCE</scope>
    <source>
        <strain evidence="3">R3-111a-1</strain>
    </source>
</reference>
<protein>
    <submittedName>
        <fullName evidence="2 3">Uncharacterized protein</fullName>
    </submittedName>
</protein>
<keyword evidence="4" id="KW-1185">Reference proteome</keyword>
<dbReference type="AlphaFoldDB" id="J3PEL6"/>
<dbReference type="EnsemblFungi" id="EJT70924">
    <property type="protein sequence ID" value="EJT70924"/>
    <property type="gene ID" value="GGTG_11947"/>
</dbReference>
<organism evidence="2">
    <name type="scientific">Gaeumannomyces tritici (strain R3-111a-1)</name>
    <name type="common">Wheat and barley take-all root rot fungus</name>
    <name type="synonym">Gaeumannomyces graminis var. tritici</name>
    <dbReference type="NCBI Taxonomy" id="644352"/>
    <lineage>
        <taxon>Eukaryota</taxon>
        <taxon>Fungi</taxon>
        <taxon>Dikarya</taxon>
        <taxon>Ascomycota</taxon>
        <taxon>Pezizomycotina</taxon>
        <taxon>Sordariomycetes</taxon>
        <taxon>Sordariomycetidae</taxon>
        <taxon>Magnaporthales</taxon>
        <taxon>Magnaporthaceae</taxon>
        <taxon>Gaeumannomyces</taxon>
    </lineage>
</organism>
<dbReference type="HOGENOM" id="CLU_1825685_0_0_1"/>
<dbReference type="GeneID" id="20352405"/>
<evidence type="ECO:0000313" key="3">
    <source>
        <dbReference type="EnsemblFungi" id="EJT70924"/>
    </source>
</evidence>
<feature type="compositionally biased region" description="Polar residues" evidence="1">
    <location>
        <begin position="1"/>
        <end position="23"/>
    </location>
</feature>
<dbReference type="VEuPathDB" id="FungiDB:GGTG_11947"/>
<reference evidence="2" key="3">
    <citation type="submission" date="2010-09" db="EMBL/GenBank/DDBJ databases">
        <title>Annotation of Gaeumannomyces graminis var. tritici R3-111a-1.</title>
        <authorList>
            <consortium name="The Broad Institute Genome Sequencing Platform"/>
            <person name="Ma L.-J."/>
            <person name="Dead R."/>
            <person name="Young S.K."/>
            <person name="Zeng Q."/>
            <person name="Gargeya S."/>
            <person name="Fitzgerald M."/>
            <person name="Haas B."/>
            <person name="Abouelleil A."/>
            <person name="Alvarado L."/>
            <person name="Arachchi H.M."/>
            <person name="Berlin A."/>
            <person name="Brown A."/>
            <person name="Chapman S.B."/>
            <person name="Chen Z."/>
            <person name="Dunbar C."/>
            <person name="Freedman E."/>
            <person name="Gearin G."/>
            <person name="Gellesch M."/>
            <person name="Goldberg J."/>
            <person name="Griggs A."/>
            <person name="Gujja S."/>
            <person name="Heiman D."/>
            <person name="Howarth C."/>
            <person name="Larson L."/>
            <person name="Lui A."/>
            <person name="MacDonald P.J.P."/>
            <person name="Mehta T."/>
            <person name="Montmayeur A."/>
            <person name="Murphy C."/>
            <person name="Neiman D."/>
            <person name="Pearson M."/>
            <person name="Priest M."/>
            <person name="Roberts A."/>
            <person name="Saif S."/>
            <person name="Shea T."/>
            <person name="Shenoy N."/>
            <person name="Sisk P."/>
            <person name="Stolte C."/>
            <person name="Sykes S."/>
            <person name="Yandava C."/>
            <person name="Wortman J."/>
            <person name="Nusbaum C."/>
            <person name="Birren B."/>
        </authorList>
    </citation>
    <scope>NUCLEOTIDE SEQUENCE</scope>
    <source>
        <strain evidence="2">R3-111a-1</strain>
    </source>
</reference>
<feature type="compositionally biased region" description="Polar residues" evidence="1">
    <location>
        <begin position="100"/>
        <end position="111"/>
    </location>
</feature>
<feature type="compositionally biased region" description="Basic and acidic residues" evidence="1">
    <location>
        <begin position="117"/>
        <end position="135"/>
    </location>
</feature>
<feature type="region of interest" description="Disordered" evidence="1">
    <location>
        <begin position="1"/>
        <end position="54"/>
    </location>
</feature>
<feature type="region of interest" description="Disordered" evidence="1">
    <location>
        <begin position="88"/>
        <end position="143"/>
    </location>
</feature>
<reference evidence="2" key="2">
    <citation type="submission" date="2010-07" db="EMBL/GenBank/DDBJ databases">
        <authorList>
            <consortium name="The Broad Institute Genome Sequencing Platform"/>
            <consortium name="Broad Institute Genome Sequencing Center for Infectious Disease"/>
            <person name="Ma L.-J."/>
            <person name="Dead R."/>
            <person name="Young S."/>
            <person name="Zeng Q."/>
            <person name="Koehrsen M."/>
            <person name="Alvarado L."/>
            <person name="Berlin A."/>
            <person name="Chapman S.B."/>
            <person name="Chen Z."/>
            <person name="Freedman E."/>
            <person name="Gellesch M."/>
            <person name="Goldberg J."/>
            <person name="Griggs A."/>
            <person name="Gujja S."/>
            <person name="Heilman E.R."/>
            <person name="Heiman D."/>
            <person name="Hepburn T."/>
            <person name="Howarth C."/>
            <person name="Jen D."/>
            <person name="Larson L."/>
            <person name="Mehta T."/>
            <person name="Neiman D."/>
            <person name="Pearson M."/>
            <person name="Roberts A."/>
            <person name="Saif S."/>
            <person name="Shea T."/>
            <person name="Shenoy N."/>
            <person name="Sisk P."/>
            <person name="Stolte C."/>
            <person name="Sykes S."/>
            <person name="Walk T."/>
            <person name="White J."/>
            <person name="Yandava C."/>
            <person name="Haas B."/>
            <person name="Nusbaum C."/>
            <person name="Birren B."/>
        </authorList>
    </citation>
    <scope>NUCLEOTIDE SEQUENCE</scope>
    <source>
        <strain evidence="2">R3-111a-1</strain>
    </source>
</reference>